<dbReference type="SUPFAM" id="SSF56801">
    <property type="entry name" value="Acetyl-CoA synthetase-like"/>
    <property type="match status" value="1"/>
</dbReference>
<dbReference type="CDD" id="cd05907">
    <property type="entry name" value="VL_LC_FACS_like"/>
    <property type="match status" value="1"/>
</dbReference>
<keyword evidence="2" id="KW-0067">ATP-binding</keyword>
<protein>
    <submittedName>
        <fullName evidence="4">Long-chain acyl-CoA synthetase</fullName>
    </submittedName>
</protein>
<feature type="domain" description="AMP-dependent synthetase/ligase" evidence="3">
    <location>
        <begin position="30"/>
        <end position="422"/>
    </location>
</feature>
<keyword evidence="5" id="KW-1185">Reference proteome</keyword>
<evidence type="ECO:0000259" key="3">
    <source>
        <dbReference type="Pfam" id="PF00501"/>
    </source>
</evidence>
<evidence type="ECO:0000256" key="2">
    <source>
        <dbReference type="ARBA" id="ARBA00022840"/>
    </source>
</evidence>
<dbReference type="Gene3D" id="3.40.50.12780">
    <property type="entry name" value="N-terminal domain of ligase-like"/>
    <property type="match status" value="2"/>
</dbReference>
<keyword evidence="1" id="KW-0547">Nucleotide-binding</keyword>
<dbReference type="InterPro" id="IPR000873">
    <property type="entry name" value="AMP-dep_synth/lig_dom"/>
</dbReference>
<accession>A0A1M5ERC6</accession>
<evidence type="ECO:0000256" key="1">
    <source>
        <dbReference type="ARBA" id="ARBA00022741"/>
    </source>
</evidence>
<dbReference type="Pfam" id="PF00501">
    <property type="entry name" value="AMP-binding"/>
    <property type="match status" value="1"/>
</dbReference>
<sequence>MIKPRRLFDCITVQQENGGLDAMLAAKENGQWRKYATNEVATLVDQLATGLLAMGISANDMSIEGRDKVAIIAKNRPEWVMLDLAVQKIGAVLVPIYPTVHVTDLAFVLNDAQVKMIFVNDESLFQKVQTVQPQVPVLKDVFSFDLTPGCRHWKDLLALGRQEHYQQLATASERINTEDLLTLIYTSGTTSTPKGVMLSHHNILSNVLGAMPVFPPGDNMRSLSFLPLNHIFERMVTYLYLFEGTSICYAESMETIGDNLKEVQPHMFTTVPRLLEKVYDKIMQKGTELTGVKKRLFFWAHDLATRFEINKEQSWWYRTQLGIANKLVFKKWREALGDNLKCIVTGGAACQVRLIRIFTAAQIPIMEGYGLTETSPVICVNRYEAEGRKFGTVGPAIDGVEVGIAEDGEIITRGPHVMMGYYKRPDLTAEAIKDGWFYTGDIGTLDEQGFLAITDRKKELFKTSGGKYVAPLPIENKLKESPYVEQVMVVGADRKFVGALIVPSFLNLRDWANRHALGNLNNEELIQHPKVKDLYKGLVDSFNSYFSHIEQIKRFELLSTEWSVDTGEMTPKLSLKRKVVLDKHAAAVERIYNGDRVLDKV</sequence>
<dbReference type="GO" id="GO:0016020">
    <property type="term" value="C:membrane"/>
    <property type="evidence" value="ECO:0007669"/>
    <property type="project" value="TreeGrafter"/>
</dbReference>
<dbReference type="InterPro" id="IPR020845">
    <property type="entry name" value="AMP-binding_CS"/>
</dbReference>
<gene>
    <name evidence="4" type="ORF">SAMN05444008_112155</name>
</gene>
<dbReference type="PANTHER" id="PTHR43272:SF33">
    <property type="entry name" value="AMP-BINDING DOMAIN-CONTAINING PROTEIN-RELATED"/>
    <property type="match status" value="1"/>
</dbReference>
<name>A0A1M5ERC6_9BACT</name>
<dbReference type="PROSITE" id="PS00455">
    <property type="entry name" value="AMP_BINDING"/>
    <property type="match status" value="1"/>
</dbReference>
<dbReference type="AlphaFoldDB" id="A0A1M5ERC6"/>
<dbReference type="InterPro" id="IPR042099">
    <property type="entry name" value="ANL_N_sf"/>
</dbReference>
<evidence type="ECO:0000313" key="4">
    <source>
        <dbReference type="EMBL" id="SHF81779.1"/>
    </source>
</evidence>
<dbReference type="RefSeq" id="WP_073045059.1">
    <property type="nucleotide sequence ID" value="NZ_FQUO01000012.1"/>
</dbReference>
<evidence type="ECO:0000313" key="5">
    <source>
        <dbReference type="Proteomes" id="UP000184368"/>
    </source>
</evidence>
<dbReference type="EMBL" id="FQUO01000012">
    <property type="protein sequence ID" value="SHF81779.1"/>
    <property type="molecule type" value="Genomic_DNA"/>
</dbReference>
<proteinExistence type="predicted"/>
<dbReference type="GO" id="GO:0004467">
    <property type="term" value="F:long-chain fatty acid-CoA ligase activity"/>
    <property type="evidence" value="ECO:0007669"/>
    <property type="project" value="TreeGrafter"/>
</dbReference>
<dbReference type="OrthoDB" id="9778383at2"/>
<organism evidence="4 5">
    <name type="scientific">Cnuella takakiae</name>
    <dbReference type="NCBI Taxonomy" id="1302690"/>
    <lineage>
        <taxon>Bacteria</taxon>
        <taxon>Pseudomonadati</taxon>
        <taxon>Bacteroidota</taxon>
        <taxon>Chitinophagia</taxon>
        <taxon>Chitinophagales</taxon>
        <taxon>Chitinophagaceae</taxon>
        <taxon>Cnuella</taxon>
    </lineage>
</organism>
<reference evidence="4 5" key="1">
    <citation type="submission" date="2016-11" db="EMBL/GenBank/DDBJ databases">
        <authorList>
            <person name="Jaros S."/>
            <person name="Januszkiewicz K."/>
            <person name="Wedrychowicz H."/>
        </authorList>
    </citation>
    <scope>NUCLEOTIDE SEQUENCE [LARGE SCALE GENOMIC DNA]</scope>
    <source>
        <strain evidence="4 5">DSM 26897</strain>
    </source>
</reference>
<dbReference type="STRING" id="1302690.BUE76_04670"/>
<dbReference type="Pfam" id="PF23562">
    <property type="entry name" value="AMP-binding_C_3"/>
    <property type="match status" value="1"/>
</dbReference>
<dbReference type="PANTHER" id="PTHR43272">
    <property type="entry name" value="LONG-CHAIN-FATTY-ACID--COA LIGASE"/>
    <property type="match status" value="1"/>
</dbReference>
<dbReference type="Proteomes" id="UP000184368">
    <property type="component" value="Unassembled WGS sequence"/>
</dbReference>
<dbReference type="GO" id="GO:0005524">
    <property type="term" value="F:ATP binding"/>
    <property type="evidence" value="ECO:0007669"/>
    <property type="project" value="UniProtKB-KW"/>
</dbReference>